<sequence>MTISYAEATTFIKPISHAQAPHFSEKRQVEQYANNSTYQWDGAMKIFELFRFNGTERVLDLGCGDGKVTDHLCQHRTKNHVRGIDISEKMIERASQSYFNPRLTFRVADMTNFSTEEKYDVVHAGYSLHYGDAEKALICMLRCLKPGGAALITLPGKFDSSLAVHSDRLSRSEKWKNDFREFKSTRTYYNSREFSELLYKVGFIPKHVETILQKVEFSDQDAIEAYYLPVSAHAHYLPEFQRADFISDLISLVLSENYEIEATEKPFIYQNKLEVIAIKPSSECCALFTDK</sequence>
<accession>F8L0Q0</accession>
<protein>
    <recommendedName>
        <fullName evidence="3">Methyltransferase domain-containing protein</fullName>
    </recommendedName>
</protein>
<proteinExistence type="predicted"/>
<dbReference type="Pfam" id="PF13649">
    <property type="entry name" value="Methyltransf_25"/>
    <property type="match status" value="1"/>
</dbReference>
<dbReference type="STRING" id="765952.PUV_18500"/>
<dbReference type="KEGG" id="puv:PUV_18500"/>
<gene>
    <name evidence="4" type="ordered locus">PUV_18500</name>
</gene>
<evidence type="ECO:0000256" key="1">
    <source>
        <dbReference type="ARBA" id="ARBA00022603"/>
    </source>
</evidence>
<keyword evidence="2" id="KW-0808">Transferase</keyword>
<keyword evidence="5" id="KW-1185">Reference proteome</keyword>
<dbReference type="GO" id="GO:0008168">
    <property type="term" value="F:methyltransferase activity"/>
    <property type="evidence" value="ECO:0007669"/>
    <property type="project" value="UniProtKB-KW"/>
</dbReference>
<evidence type="ECO:0000259" key="3">
    <source>
        <dbReference type="Pfam" id="PF13649"/>
    </source>
</evidence>
<reference evidence="4 5" key="2">
    <citation type="journal article" date="2011" name="Mol. Biol. Evol.">
        <title>Unity in variety--the pan-genome of the Chlamydiae.</title>
        <authorList>
            <person name="Collingro A."/>
            <person name="Tischler P."/>
            <person name="Weinmaier T."/>
            <person name="Penz T."/>
            <person name="Heinz E."/>
            <person name="Brunham R.C."/>
            <person name="Read T.D."/>
            <person name="Bavoil P.M."/>
            <person name="Sachse K."/>
            <person name="Kahane S."/>
            <person name="Friedman M.G."/>
            <person name="Rattei T."/>
            <person name="Myers G.S."/>
            <person name="Horn M."/>
        </authorList>
    </citation>
    <scope>NUCLEOTIDE SEQUENCE [LARGE SCALE GENOMIC DNA]</scope>
    <source>
        <strain evidence="5">UV7</strain>
    </source>
</reference>
<dbReference type="RefSeq" id="WP_013925220.1">
    <property type="nucleotide sequence ID" value="NC_015702.1"/>
</dbReference>
<dbReference type="PANTHER" id="PTHR43861:SF1">
    <property type="entry name" value="TRANS-ACONITATE 2-METHYLTRANSFERASE"/>
    <property type="match status" value="1"/>
</dbReference>
<dbReference type="Proteomes" id="UP000000495">
    <property type="component" value="Chromosome"/>
</dbReference>
<organism evidence="4 5">
    <name type="scientific">Parachlamydia acanthamoebae (strain UV7)</name>
    <dbReference type="NCBI Taxonomy" id="765952"/>
    <lineage>
        <taxon>Bacteria</taxon>
        <taxon>Pseudomonadati</taxon>
        <taxon>Chlamydiota</taxon>
        <taxon>Chlamydiia</taxon>
        <taxon>Parachlamydiales</taxon>
        <taxon>Parachlamydiaceae</taxon>
        <taxon>Parachlamydia</taxon>
    </lineage>
</organism>
<dbReference type="GO" id="GO:0032259">
    <property type="term" value="P:methylation"/>
    <property type="evidence" value="ECO:0007669"/>
    <property type="project" value="UniProtKB-KW"/>
</dbReference>
<dbReference type="Gene3D" id="3.40.50.150">
    <property type="entry name" value="Vaccinia Virus protein VP39"/>
    <property type="match status" value="1"/>
</dbReference>
<dbReference type="CDD" id="cd02440">
    <property type="entry name" value="AdoMet_MTases"/>
    <property type="match status" value="1"/>
</dbReference>
<feature type="domain" description="Methyltransferase" evidence="3">
    <location>
        <begin position="58"/>
        <end position="148"/>
    </location>
</feature>
<dbReference type="SUPFAM" id="SSF53335">
    <property type="entry name" value="S-adenosyl-L-methionine-dependent methyltransferases"/>
    <property type="match status" value="1"/>
</dbReference>
<dbReference type="AlphaFoldDB" id="F8L0Q0"/>
<dbReference type="InterPro" id="IPR041698">
    <property type="entry name" value="Methyltransf_25"/>
</dbReference>
<dbReference type="PANTHER" id="PTHR43861">
    <property type="entry name" value="TRANS-ACONITATE 2-METHYLTRANSFERASE-RELATED"/>
    <property type="match status" value="1"/>
</dbReference>
<evidence type="ECO:0000313" key="4">
    <source>
        <dbReference type="EMBL" id="CCB86800.1"/>
    </source>
</evidence>
<dbReference type="EMBL" id="FR872580">
    <property type="protein sequence ID" value="CCB86800.1"/>
    <property type="molecule type" value="Genomic_DNA"/>
</dbReference>
<dbReference type="HOGENOM" id="CLU_037990_2_7_0"/>
<evidence type="ECO:0000313" key="5">
    <source>
        <dbReference type="Proteomes" id="UP000000495"/>
    </source>
</evidence>
<evidence type="ECO:0000256" key="2">
    <source>
        <dbReference type="ARBA" id="ARBA00022679"/>
    </source>
</evidence>
<reference key="1">
    <citation type="journal article" date="2011" name="Mol. Biol. Evol.">
        <title>Unity in variety -- the pan-genome of the Chlamydiae.</title>
        <authorList>
            <person name="Collingro A."/>
            <person name="Tischler P."/>
            <person name="Weinmaier T."/>
            <person name="Penz T."/>
            <person name="Heinz E."/>
            <person name="Brunham R.C."/>
            <person name="Read T.D."/>
            <person name="Bavoil P.M."/>
            <person name="Sachse K."/>
            <person name="Kahane S."/>
            <person name="Friedman M.G."/>
            <person name="Rattei T."/>
            <person name="Myers G.S.A."/>
            <person name="Horn M."/>
        </authorList>
    </citation>
    <scope>NUCLEOTIDE SEQUENCE</scope>
    <source>
        <strain>UV7</strain>
    </source>
</reference>
<dbReference type="InterPro" id="IPR029063">
    <property type="entry name" value="SAM-dependent_MTases_sf"/>
</dbReference>
<name>F8L0Q0_PARAV</name>
<keyword evidence="1" id="KW-0489">Methyltransferase</keyword>
<dbReference type="eggNOG" id="COG2226">
    <property type="taxonomic scope" value="Bacteria"/>
</dbReference>